<evidence type="ECO:0000313" key="1">
    <source>
        <dbReference type="EMBL" id="VVB16093.1"/>
    </source>
</evidence>
<dbReference type="EMBL" id="CABITT030000008">
    <property type="protein sequence ID" value="VVB16093.1"/>
    <property type="molecule type" value="Genomic_DNA"/>
</dbReference>
<dbReference type="AlphaFoldDB" id="A0A565CQT2"/>
<protein>
    <submittedName>
        <fullName evidence="1">Uncharacterized protein</fullName>
    </submittedName>
</protein>
<accession>A0A565CQT2</accession>
<dbReference type="Proteomes" id="UP000489600">
    <property type="component" value="Unassembled WGS sequence"/>
</dbReference>
<keyword evidence="2" id="KW-1185">Reference proteome</keyword>
<proteinExistence type="predicted"/>
<reference evidence="1" key="1">
    <citation type="submission" date="2019-07" db="EMBL/GenBank/DDBJ databases">
        <authorList>
            <person name="Dittberner H."/>
        </authorList>
    </citation>
    <scope>NUCLEOTIDE SEQUENCE [LARGE SCALE GENOMIC DNA]</scope>
</reference>
<evidence type="ECO:0000313" key="2">
    <source>
        <dbReference type="Proteomes" id="UP000489600"/>
    </source>
</evidence>
<comment type="caution">
    <text evidence="1">The sequence shown here is derived from an EMBL/GenBank/DDBJ whole genome shotgun (WGS) entry which is preliminary data.</text>
</comment>
<sequence length="130" mass="14729">MTRTRSKSLKNKFNMFLEQLDREGLIRLDQFEGLQLTPSENSHLTDIFNKASLSDPNASGGDIHIDRKIFESSFQNTKDYLNRSYEASVKSPAVKACLVDPLIANDTKWILFNPRLEAHLTTVSLALEEA</sequence>
<gene>
    <name evidence="1" type="ORF">ANE_LOCUS26537</name>
</gene>
<name>A0A565CQT2_9BRAS</name>
<organism evidence="1 2">
    <name type="scientific">Arabis nemorensis</name>
    <dbReference type="NCBI Taxonomy" id="586526"/>
    <lineage>
        <taxon>Eukaryota</taxon>
        <taxon>Viridiplantae</taxon>
        <taxon>Streptophyta</taxon>
        <taxon>Embryophyta</taxon>
        <taxon>Tracheophyta</taxon>
        <taxon>Spermatophyta</taxon>
        <taxon>Magnoliopsida</taxon>
        <taxon>eudicotyledons</taxon>
        <taxon>Gunneridae</taxon>
        <taxon>Pentapetalae</taxon>
        <taxon>rosids</taxon>
        <taxon>malvids</taxon>
        <taxon>Brassicales</taxon>
        <taxon>Brassicaceae</taxon>
        <taxon>Arabideae</taxon>
        <taxon>Arabis</taxon>
    </lineage>
</organism>